<evidence type="ECO:0000313" key="3">
    <source>
        <dbReference type="Proteomes" id="UP000004095"/>
    </source>
</evidence>
<proteinExistence type="predicted"/>
<dbReference type="GO" id="GO:0005975">
    <property type="term" value="P:carbohydrate metabolic process"/>
    <property type="evidence" value="ECO:0007669"/>
    <property type="project" value="UniProtKB-ARBA"/>
</dbReference>
<dbReference type="SUPFAM" id="SSF82171">
    <property type="entry name" value="DPP6 N-terminal domain-like"/>
    <property type="match status" value="1"/>
</dbReference>
<dbReference type="InterPro" id="IPR001434">
    <property type="entry name" value="OmcB-like_DUF11"/>
</dbReference>
<dbReference type="eggNOG" id="COG5184">
    <property type="taxonomic scope" value="Bacteria"/>
</dbReference>
<organism evidence="2 3">
    <name type="scientific">Microscilla marina ATCC 23134</name>
    <dbReference type="NCBI Taxonomy" id="313606"/>
    <lineage>
        <taxon>Bacteria</taxon>
        <taxon>Pseudomonadati</taxon>
        <taxon>Bacteroidota</taxon>
        <taxon>Cytophagia</taxon>
        <taxon>Cytophagales</taxon>
        <taxon>Microscillaceae</taxon>
        <taxon>Microscilla</taxon>
    </lineage>
</organism>
<dbReference type="InterPro" id="IPR002035">
    <property type="entry name" value="VWF_A"/>
</dbReference>
<dbReference type="Pfam" id="PF13519">
    <property type="entry name" value="VWA_2"/>
    <property type="match status" value="1"/>
</dbReference>
<dbReference type="SUPFAM" id="SSF49899">
    <property type="entry name" value="Concanavalin A-like lectins/glucanases"/>
    <property type="match status" value="1"/>
</dbReference>
<dbReference type="InterPro" id="IPR015943">
    <property type="entry name" value="WD40/YVTN_repeat-like_dom_sf"/>
</dbReference>
<accession>A1ZQA6</accession>
<gene>
    <name evidence="2" type="ORF">M23134_06916</name>
</gene>
<dbReference type="PANTHER" id="PTHR34819:SF3">
    <property type="entry name" value="CELL SURFACE PROTEIN"/>
    <property type="match status" value="1"/>
</dbReference>
<dbReference type="GO" id="GO:0004553">
    <property type="term" value="F:hydrolase activity, hydrolyzing O-glycosyl compounds"/>
    <property type="evidence" value="ECO:0007669"/>
    <property type="project" value="UniProtKB-ARBA"/>
</dbReference>
<dbReference type="InterPro" id="IPR051172">
    <property type="entry name" value="Chlamydia_OmcB"/>
</dbReference>
<dbReference type="EMBL" id="AAWS01000023">
    <property type="protein sequence ID" value="EAY27515.1"/>
    <property type="molecule type" value="Genomic_DNA"/>
</dbReference>
<protein>
    <recommendedName>
        <fullName evidence="1">VWFA domain-containing protein</fullName>
    </recommendedName>
</protein>
<dbReference type="InterPro" id="IPR013320">
    <property type="entry name" value="ConA-like_dom_sf"/>
</dbReference>
<dbReference type="InterPro" id="IPR056573">
    <property type="entry name" value="Lectin_L-type_dom"/>
</dbReference>
<dbReference type="Gene3D" id="2.60.120.200">
    <property type="match status" value="1"/>
</dbReference>
<dbReference type="Gene3D" id="3.40.50.410">
    <property type="entry name" value="von Willebrand factor, type A domain"/>
    <property type="match status" value="1"/>
</dbReference>
<dbReference type="Gene3D" id="2.60.40.10">
    <property type="entry name" value="Immunoglobulins"/>
    <property type="match status" value="2"/>
</dbReference>
<dbReference type="Pfam" id="PF18483">
    <property type="entry name" value="Lectin_L-type_dom"/>
    <property type="match status" value="1"/>
</dbReference>
<dbReference type="Gene3D" id="2.130.10.10">
    <property type="entry name" value="YVTN repeat-like/Quinoprotein amine dehydrogenase"/>
    <property type="match status" value="1"/>
</dbReference>
<evidence type="ECO:0000259" key="1">
    <source>
        <dbReference type="PROSITE" id="PS50234"/>
    </source>
</evidence>
<dbReference type="InterPro" id="IPR013783">
    <property type="entry name" value="Ig-like_fold"/>
</dbReference>
<sequence length="3238" mass="349516">MGGLAKPLIKNGKACDCVEITTEGRDQRGRVFSYEKLNLRKDFALELDFYFGTRTDNGADGQILMIHNDPRGNDAQGDFGEGLGYGTGRNSKGVAPSIGIEMDTWQNPARMDPSEDHIAYLENGVVTHNDPTFPLIKMPEMEDGKEHRLRFEWYASAKKVKVYWDKNNDKEIDKTSELLFEVNRDLIDLLGTATPYWGISGATGHSYNLQYFCNPHGKLIFTPTDFCATYEGLQDKSSVEGLGKVHPLLNVSTGRGKAQVLYQDGRKTIYTAPNGKDKVVNGCLGNGKGFADTESSKKRLHDYTFTFENNAAVKNFSMQMLDFGDYNAAKAQVQSAILVGYNAKGEVVDTDSLIVTATSHGNLKLTGDACTAKPGEPGNYTFKLVGDGMTKVKVLYYNDGKGTYAGNRPSDPNIAIGNVCFTMDANASPNPPANMPDCKAYAVNTDQGNSQFYTVDINNHNFVLPLGDANAGADIQGVELHPVHGVLYAVSGSANANNQKGHLFKVNTSTGELTSIGATGYTNLTSLAFNRMDNHLWAWATGTGLVQIDLATGQATVKAASNYQVSGLSWDKDGDKLYATVGAKLFAYDNNTQKITEVAHNLPGETSALEVRPDGLLMGAVSKSGAMTVFVYDLGTLQTVKKERLTTSYNKITAFAWADWCDINDDIVIPAQNCVAFDNITPGTVVEGMGTAHPLLDITTGGGLAKRLSEGGTDIVYITEGKLANGCIGAGFADTRPSATRTHDYAFKFKPGTTVNSFSLRLVDYGDWNPAKATEHSAKLVAYDKDGNVINTDELKHTTQAGKTIGKKGDACGGQEGESGRYTFTVTGNGIAQVKLEFSNNGTTQYGGNRPSDPNIAINKVCFFVETDVEPPLIPCEASVYYANHTNGVNSKIYTTQTDLTNKTVTFKEIAELPFSDAHIALSLDGKRLYAVKGSGNNELGYLKLDDNTYHTIGYLNVGKITQLSFSPNGKLYFTDNSSNEVYVMNNIEATLYTNLGKINLNNGFLNIQGGDITFAQDGTFYVSTAANGGRVYRVVTQAGVMTAEEIGSTPRSQINGIAVLNHGTGSLVYAGKGKKGFSVVDPSTGATYDLAAKGDLSVLGYGDMSSSCMDELPTGPDPGPGDGEPLTCGKIRIEKIGNNVKINNDHDKQIVVYYTITDAGNDTKGRLMVDANTSVDFHTQVPADGKIVFDMGSDNIQDSTVATGDFCAVKTGTKTVEAGERIDTIQVYEGKTYDARDLDWFVFKERQQLLDRNGNTVAESDKGVSLPDLQTMADETNLKVDFKAGTIAFTNTIVWFKIENGLPKDPYILANGLRSSVTTTGTLPGTVPAGTQMGFLLVGATAPHNPLAENPNAKLRFSGTKLQYSTNNGSSWSDIPETKIVYSIKEWNRYKKESVVAGISDHPTKAGEKVLTIVFEDIVSGGDRDFEDVHCTVYMQGVTKLKTKVVKETKEVDVYTEIPCGNCSVTIQGTEPLTCDNIEITKNGNDVKINNKNALDAYVYYTVYENNVATKTGDLLISPNTVIDFDTPVPSNGKIVFAMGAESIPDSTIVTGDYCAIKTGTKIIEVGERVEIIQVYEGKVYDARDLDWFIFKERQKLQDREGNLVPYSDKGVSLLDLTTMADETNLKFDFKAGRIGYTDAIIWFKIEGGLPTEPHILSAGLTNMSTATATLPGTVPAGTKMGFVLVGDVAAKNPIVQNPTAQLRFSGTRLQYSTDNGATWNTIPEHQLVYSIKDWNRNQHEGVVAGISDHPTKAGDKVLTVVFEDIAGGYGDLDYEDVHCTVYMQGVTKLKTKVVKITKEVDVYTEIPCGTCEVTVESGDNSTCPDDAYRYKLSNGSPDGENYHVWMPNLFVQGQTTRMTFEKEAYMDIKRDGSSARLYGYATVTGSGGSSMGARYLVDATFHKATNNMQPKITLPTQTPDVVKDWKYFEMDASKSTISLVGGNQVFKLTHMPANKQFGLQVGVSASGQNVKFGAAAWFFWEEVGTDRKGSGDFIMDMENLCPDDTLDCPDNAFRHRLSNAVSDDAHNGNHDHSIWMPNLFVSGQDAKFTFDNNAYMDILKDDSKAHIYGYATVTNGGGTSQGARYLVDVWFNLATNPMTAKKELKPGYQPDEVTNKWKFFEMDETKATMTKVGGSQVIKLTHKPANRKMGLQVGFTANGKNVKFGASAWFFWEIVGEGKSGHGDFNLDLENLCPGQPLPDLCEPPIEVIYVLDMSGSMKWEYPKTDDAGKTISRFRAAQDALIYANSALAQQGMSSRSALIVFNDTTAQVMSGFTNNFQQLNSIVENLGAPNGGTPMSKGMLSAKELLKTRSADKKPVVVLITDGVPTYDLRNFPYDHLKVSAVDIFDPVAQVFRIKEVVAKMGGLNTWISSSYGLYNGQVLSEVMGAIDEIKAETPDALIYGLGIDQDAGNNEASFNDDILEYGAHKTGATYHTVDNAESMIKAMANILLDATCNPHNPSEDPACELLLNGTPLNDSTQLNTVWNGQDDKVTVTIANITEPVNYTWKLTFPTDPSVQAVEVSGTFTQDGTYEITIPIPPKGQWGNVATDGSGLFKANISFNISTPCGDQNWERIYYATDEADVQVVKTVDKATANVGDTLTYTITVTNNGPRKANSVTLTDALPDGLSILSVTGGSFEEDTMDLGSINLGESKTIKVTAIATATGTITNTATVSVGSPVDPDTSNNTSSVQTVVVAKPKADLAITGTGPATIGEGKEATYIFTVTNNGPDKADNISIANAIPTGATLISSTHTTITSLDLGASATFEVKLLMNNLGTYQLTSSVSSTVEDPNLANNTAAVTTEVTFDTSDEKCYASGVLNHTPGTNLDGSPVLPELGDKSKVTNKPERTNAIGTYTSLGFGGDITMTFAMPIKNGTGNDLRIVEASPAGTTCASNPEKADVFASQDGQKWVYLGRACGANSDFDLGELNWAVYVRVIDVSNPTHFTDATANGFDVDGMACLHGMPDTFDPAPLVSCVAAKLVSFKPGQNQDGTDLDDGNDPNKALGDVTNPDDANEAVSLGFGGELIVKFDYVIFNGDNDDLEIIEHSPISDCSTNPEKAKVYASQDGNNWVLLGEACLDAKFDFGSLKWAQYFKIVDVSNTADFSDANANGFDVDAIRCAGGSVYQAYQGDKVASEDNVTILPNPVRTDLGVDVSKLYSVPASQVINVKIELTDIDGKKLASKTVGKDAFDSKTLHFDMTNKASGLYLVKCIITYKGVNGDTQTAIIDKKVIKN</sequence>
<dbReference type="InterPro" id="IPR036465">
    <property type="entry name" value="vWFA_dom_sf"/>
</dbReference>
<dbReference type="InterPro" id="IPR025193">
    <property type="entry name" value="DUF4114"/>
</dbReference>
<feature type="domain" description="VWFA" evidence="1">
    <location>
        <begin position="2209"/>
        <end position="2394"/>
    </location>
</feature>
<dbReference type="CDD" id="cd01951">
    <property type="entry name" value="lectin_L-type"/>
    <property type="match status" value="1"/>
</dbReference>
<dbReference type="PANTHER" id="PTHR34819">
    <property type="entry name" value="LARGE CYSTEINE-RICH PERIPLASMIC PROTEIN OMCB"/>
    <property type="match status" value="1"/>
</dbReference>
<dbReference type="Proteomes" id="UP000004095">
    <property type="component" value="Unassembled WGS sequence"/>
</dbReference>
<dbReference type="eggNOG" id="COG2304">
    <property type="taxonomic scope" value="Bacteria"/>
</dbReference>
<dbReference type="Pfam" id="PF13448">
    <property type="entry name" value="DUF4114"/>
    <property type="match status" value="1"/>
</dbReference>
<dbReference type="PROSITE" id="PS50234">
    <property type="entry name" value="VWFA"/>
    <property type="match status" value="1"/>
</dbReference>
<reference evidence="2 3" key="1">
    <citation type="submission" date="2007-01" db="EMBL/GenBank/DDBJ databases">
        <authorList>
            <person name="Haygood M."/>
            <person name="Podell S."/>
            <person name="Anderson C."/>
            <person name="Hopkinson B."/>
            <person name="Roe K."/>
            <person name="Barbeau K."/>
            <person name="Gaasterland T."/>
            <person name="Ferriera S."/>
            <person name="Johnson J."/>
            <person name="Kravitz S."/>
            <person name="Beeson K."/>
            <person name="Sutton G."/>
            <person name="Rogers Y.-H."/>
            <person name="Friedman R."/>
            <person name="Frazier M."/>
            <person name="Venter J.C."/>
        </authorList>
    </citation>
    <scope>NUCLEOTIDE SEQUENCE [LARGE SCALE GENOMIC DNA]</scope>
    <source>
        <strain evidence="2 3">ATCC 23134</strain>
    </source>
</reference>
<name>A1ZQA6_MICM2</name>
<evidence type="ECO:0000313" key="2">
    <source>
        <dbReference type="EMBL" id="EAY27515.1"/>
    </source>
</evidence>
<dbReference type="eggNOG" id="COG3291">
    <property type="taxonomic scope" value="Bacteria"/>
</dbReference>
<dbReference type="NCBIfam" id="TIGR01451">
    <property type="entry name" value="B_ant_repeat"/>
    <property type="match status" value="2"/>
</dbReference>
<dbReference type="CDD" id="cd00198">
    <property type="entry name" value="vWFA"/>
    <property type="match status" value="1"/>
</dbReference>
<dbReference type="InterPro" id="IPR047589">
    <property type="entry name" value="DUF11_rpt"/>
</dbReference>
<keyword evidence="3" id="KW-1185">Reference proteome</keyword>
<dbReference type="SUPFAM" id="SSF53300">
    <property type="entry name" value="vWA-like"/>
    <property type="match status" value="1"/>
</dbReference>
<comment type="caution">
    <text evidence="2">The sequence shown here is derived from an EMBL/GenBank/DDBJ whole genome shotgun (WGS) entry which is preliminary data.</text>
</comment>
<dbReference type="Pfam" id="PF01345">
    <property type="entry name" value="DUF11"/>
    <property type="match status" value="2"/>
</dbReference>
<dbReference type="SMART" id="SM00327">
    <property type="entry name" value="VWA"/>
    <property type="match status" value="1"/>
</dbReference>